<dbReference type="InterPro" id="IPR037914">
    <property type="entry name" value="SpoVT-AbrB_sf"/>
</dbReference>
<feature type="domain" description="SpoVT-AbrB" evidence="9">
    <location>
        <begin position="20"/>
        <end position="62"/>
    </location>
</feature>
<dbReference type="InterPro" id="IPR007159">
    <property type="entry name" value="SpoVT-AbrB_dom"/>
</dbReference>
<keyword evidence="5 7" id="KW-0238">DNA-binding</keyword>
<dbReference type="GO" id="GO:2000143">
    <property type="term" value="P:negative regulation of DNA-templated transcription initiation"/>
    <property type="evidence" value="ECO:0007669"/>
    <property type="project" value="TreeGrafter"/>
</dbReference>
<dbReference type="CDD" id="cd16321">
    <property type="entry name" value="MraZ_C"/>
    <property type="match status" value="1"/>
</dbReference>
<evidence type="ECO:0000256" key="5">
    <source>
        <dbReference type="ARBA" id="ARBA00023125"/>
    </source>
</evidence>
<dbReference type="InterPro" id="IPR038619">
    <property type="entry name" value="MraZ_sf"/>
</dbReference>
<dbReference type="GO" id="GO:0003700">
    <property type="term" value="F:DNA-binding transcription factor activity"/>
    <property type="evidence" value="ECO:0007669"/>
    <property type="project" value="UniProtKB-UniRule"/>
</dbReference>
<evidence type="ECO:0000256" key="8">
    <source>
        <dbReference type="SAM" id="MobiDB-lite"/>
    </source>
</evidence>
<evidence type="ECO:0000313" key="11">
    <source>
        <dbReference type="Proteomes" id="UP000321306"/>
    </source>
</evidence>
<comment type="similarity">
    <text evidence="7">Belongs to the MraZ family.</text>
</comment>
<evidence type="ECO:0000256" key="4">
    <source>
        <dbReference type="ARBA" id="ARBA00023015"/>
    </source>
</evidence>
<keyword evidence="2 7" id="KW-0963">Cytoplasm</keyword>
<protein>
    <recommendedName>
        <fullName evidence="1 7">Transcriptional regulator MraZ</fullName>
    </recommendedName>
</protein>
<evidence type="ECO:0000256" key="6">
    <source>
        <dbReference type="ARBA" id="ARBA00023163"/>
    </source>
</evidence>
<dbReference type="SUPFAM" id="SSF89447">
    <property type="entry name" value="AbrB/MazE/MraZ-like"/>
    <property type="match status" value="1"/>
</dbReference>
<proteinExistence type="inferred from homology"/>
<dbReference type="InterPro" id="IPR035644">
    <property type="entry name" value="MraZ_C"/>
</dbReference>
<dbReference type="PANTHER" id="PTHR34701">
    <property type="entry name" value="TRANSCRIPTIONAL REGULATOR MRAZ"/>
    <property type="match status" value="1"/>
</dbReference>
<evidence type="ECO:0000256" key="2">
    <source>
        <dbReference type="ARBA" id="ARBA00022490"/>
    </source>
</evidence>
<organism evidence="10 11">
    <name type="scientific">Deinococcus cellulosilyticus (strain DSM 18568 / NBRC 106333 / KACC 11606 / 5516J-15)</name>
    <dbReference type="NCBI Taxonomy" id="1223518"/>
    <lineage>
        <taxon>Bacteria</taxon>
        <taxon>Thermotogati</taxon>
        <taxon>Deinococcota</taxon>
        <taxon>Deinococci</taxon>
        <taxon>Deinococcales</taxon>
        <taxon>Deinococcaceae</taxon>
        <taxon>Deinococcus</taxon>
    </lineage>
</organism>
<feature type="region of interest" description="Disordered" evidence="8">
    <location>
        <begin position="1"/>
        <end position="23"/>
    </location>
</feature>
<dbReference type="CDD" id="cd16320">
    <property type="entry name" value="MraZ_N"/>
    <property type="match status" value="1"/>
</dbReference>
<dbReference type="GO" id="GO:0005737">
    <property type="term" value="C:cytoplasm"/>
    <property type="evidence" value="ECO:0007669"/>
    <property type="project" value="UniProtKB-UniRule"/>
</dbReference>
<feature type="domain" description="SpoVT-AbrB" evidence="9">
    <location>
        <begin position="91"/>
        <end position="134"/>
    </location>
</feature>
<gene>
    <name evidence="7 10" type="primary">mraZ</name>
    <name evidence="10" type="ORF">DC3_51650</name>
</gene>
<evidence type="ECO:0000256" key="7">
    <source>
        <dbReference type="HAMAP-Rule" id="MF_01008"/>
    </source>
</evidence>
<evidence type="ECO:0000256" key="3">
    <source>
        <dbReference type="ARBA" id="ARBA00022737"/>
    </source>
</evidence>
<dbReference type="RefSeq" id="WP_246130812.1">
    <property type="nucleotide sequence ID" value="NZ_BJXB01000037.1"/>
</dbReference>
<dbReference type="PROSITE" id="PS51740">
    <property type="entry name" value="SPOVT_ABRB"/>
    <property type="match status" value="2"/>
</dbReference>
<name>A0A511N9Q4_DEIC1</name>
<evidence type="ECO:0000256" key="1">
    <source>
        <dbReference type="ARBA" id="ARBA00013860"/>
    </source>
</evidence>
<dbReference type="PANTHER" id="PTHR34701:SF1">
    <property type="entry name" value="TRANSCRIPTIONAL REGULATOR MRAZ"/>
    <property type="match status" value="1"/>
</dbReference>
<dbReference type="EMBL" id="BJXB01000037">
    <property type="protein sequence ID" value="GEM49530.1"/>
    <property type="molecule type" value="Genomic_DNA"/>
</dbReference>
<accession>A0A511N9Q4</accession>
<dbReference type="Pfam" id="PF02381">
    <property type="entry name" value="MraZ"/>
    <property type="match status" value="2"/>
</dbReference>
<dbReference type="Proteomes" id="UP000321306">
    <property type="component" value="Unassembled WGS sequence"/>
</dbReference>
<comment type="caution">
    <text evidence="10">The sequence shown here is derived from an EMBL/GenBank/DDBJ whole genome shotgun (WGS) entry which is preliminary data.</text>
</comment>
<keyword evidence="6 7" id="KW-0804">Transcription</keyword>
<dbReference type="InterPro" id="IPR035642">
    <property type="entry name" value="MraZ_N"/>
</dbReference>
<keyword evidence="11" id="KW-1185">Reference proteome</keyword>
<dbReference type="InterPro" id="IPR020603">
    <property type="entry name" value="MraZ_dom"/>
</dbReference>
<dbReference type="GO" id="GO:0000976">
    <property type="term" value="F:transcription cis-regulatory region binding"/>
    <property type="evidence" value="ECO:0007669"/>
    <property type="project" value="TreeGrafter"/>
</dbReference>
<keyword evidence="4 7" id="KW-0805">Transcription regulation</keyword>
<reference evidence="10 11" key="1">
    <citation type="submission" date="2019-07" db="EMBL/GenBank/DDBJ databases">
        <title>Whole genome shotgun sequence of Deinococcus cellulosilyticus NBRC 106333.</title>
        <authorList>
            <person name="Hosoyama A."/>
            <person name="Uohara A."/>
            <person name="Ohji S."/>
            <person name="Ichikawa N."/>
        </authorList>
    </citation>
    <scope>NUCLEOTIDE SEQUENCE [LARGE SCALE GENOMIC DNA]</scope>
    <source>
        <strain evidence="10 11">NBRC 106333</strain>
    </source>
</reference>
<dbReference type="InterPro" id="IPR003444">
    <property type="entry name" value="MraZ"/>
</dbReference>
<evidence type="ECO:0000259" key="9">
    <source>
        <dbReference type="PROSITE" id="PS51740"/>
    </source>
</evidence>
<dbReference type="AlphaFoldDB" id="A0A511N9Q4"/>
<evidence type="ECO:0000313" key="10">
    <source>
        <dbReference type="EMBL" id="GEM49530.1"/>
    </source>
</evidence>
<dbReference type="NCBIfam" id="TIGR00242">
    <property type="entry name" value="division/cell wall cluster transcriptional repressor MraZ"/>
    <property type="match status" value="1"/>
</dbReference>
<dbReference type="HAMAP" id="MF_01008">
    <property type="entry name" value="MraZ"/>
    <property type="match status" value="1"/>
</dbReference>
<dbReference type="GO" id="GO:0009295">
    <property type="term" value="C:nucleoid"/>
    <property type="evidence" value="ECO:0007669"/>
    <property type="project" value="UniProtKB-SubCell"/>
</dbReference>
<comment type="subcellular location">
    <subcellularLocation>
        <location evidence="7">Cytoplasm</location>
        <location evidence="7">Nucleoid</location>
    </subcellularLocation>
</comment>
<comment type="subunit">
    <text evidence="7">Forms oligomers.</text>
</comment>
<dbReference type="Gene3D" id="3.40.1550.20">
    <property type="entry name" value="Transcriptional regulator MraZ domain"/>
    <property type="match status" value="1"/>
</dbReference>
<keyword evidence="3" id="KW-0677">Repeat</keyword>
<sequence>MDSTMLKGSFKKGQSMPTGEHHYNMDSKGRLVIPPSFRDFLHHGLMATRGLEGCLYLFPQDTWEKLEGHLTQLPFTDPTARAFVRFFYSSATPCAPDSQHRLSIPQPLRQFAHLETEVVVAGAPNRLELWNPQRWNQVLSEVQTGKYTSSTPPELLENFIT</sequence>